<dbReference type="Gene3D" id="3.40.710.10">
    <property type="entry name" value="DD-peptidase/beta-lactamase superfamily"/>
    <property type="match status" value="2"/>
</dbReference>
<comment type="caution">
    <text evidence="3">The sequence shown here is derived from an EMBL/GenBank/DDBJ whole genome shotgun (WGS) entry which is preliminary data.</text>
</comment>
<dbReference type="EC" id="3.4.16.4" evidence="3"/>
<evidence type="ECO:0000256" key="1">
    <source>
        <dbReference type="ARBA" id="ARBA00006096"/>
    </source>
</evidence>
<dbReference type="PANTHER" id="PTHR30023">
    <property type="entry name" value="D-ALANYL-D-ALANINE CARBOXYPEPTIDASE"/>
    <property type="match status" value="1"/>
</dbReference>
<dbReference type="EMBL" id="JANUAE010000002">
    <property type="protein sequence ID" value="MCS3709299.1"/>
    <property type="molecule type" value="Genomic_DNA"/>
</dbReference>
<evidence type="ECO:0000256" key="2">
    <source>
        <dbReference type="ARBA" id="ARBA00022801"/>
    </source>
</evidence>
<comment type="similarity">
    <text evidence="1">Belongs to the peptidase S13 family.</text>
</comment>
<dbReference type="SUPFAM" id="SSF56601">
    <property type="entry name" value="beta-lactamase/transpeptidase-like"/>
    <property type="match status" value="1"/>
</dbReference>
<keyword evidence="2 3" id="KW-0378">Hydrolase</keyword>
<organism evidence="3 4">
    <name type="scientific">Salinibacter ruber</name>
    <dbReference type="NCBI Taxonomy" id="146919"/>
    <lineage>
        <taxon>Bacteria</taxon>
        <taxon>Pseudomonadati</taxon>
        <taxon>Rhodothermota</taxon>
        <taxon>Rhodothermia</taxon>
        <taxon>Rhodothermales</taxon>
        <taxon>Salinibacteraceae</taxon>
        <taxon>Salinibacter</taxon>
    </lineage>
</organism>
<dbReference type="PRINTS" id="PR00922">
    <property type="entry name" value="DADACBPTASE3"/>
</dbReference>
<dbReference type="Pfam" id="PF02113">
    <property type="entry name" value="Peptidase_S13"/>
    <property type="match status" value="1"/>
</dbReference>
<dbReference type="GO" id="GO:0000270">
    <property type="term" value="P:peptidoglycan metabolic process"/>
    <property type="evidence" value="ECO:0007669"/>
    <property type="project" value="TreeGrafter"/>
</dbReference>
<keyword evidence="3" id="KW-0645">Protease</keyword>
<dbReference type="RefSeq" id="WP_013062200.1">
    <property type="nucleotide sequence ID" value="NZ_CBCSAO010000003.1"/>
</dbReference>
<name>A0A9X2Q3B5_9BACT</name>
<sequence>MNATSMSRFDRQLGGRMGLLAGLLMLVVGAGKTAVAQPATEPQSTRAYIRSVVTDTIEAAPYTGALWGIEVTNLETGERLFQHNPDHLFTPASNAKLLTAAAALRRLGPSYRYNTRLYVDGPVRNGVLRGNLIVRGSGDPTLGGYAQRDDPTAVFRDWADSLRAAGITRIEGDILGDDNPFSDVPLGDGWSWNDVPYAYAAEINGLVFNGNTIDLEVRGRQVGAPGRVTWSPFETDFVRVRNQSRTVPRDSTSDEDYERPFSENTFTVRSRIHPNEVQEETLTITEPTKYFTHTLRSVLLREGISVGGQGRDVDDSPLTPRYEADSVRRVGTYRSPPLREVVQTMNHESQNLYAEQLLRTLAVVGPPDTTADDLTEGSAALGALAVRTELSEVGIDTSRVRVVDGSGLSRKNYVRPRAMTRLLVHMWSEAPSDRRAAFYDSLPMGGREGTLEYRFPRGAAARGEVRAKTGTLTGASALSGYVRTPRGTPLAFVIFCNHHLADAEDVRAAQDAIVNALAERPL</sequence>
<reference evidence="3" key="1">
    <citation type="submission" date="2022-08" db="EMBL/GenBank/DDBJ databases">
        <title>Genomic Encyclopedia of Type Strains, Phase V (KMG-V): Genome sequencing to study the core and pangenomes of soil and plant-associated prokaryotes.</title>
        <authorList>
            <person name="Whitman W."/>
        </authorList>
    </citation>
    <scope>NUCLEOTIDE SEQUENCE</scope>
    <source>
        <strain evidence="3">SP3049</strain>
    </source>
</reference>
<dbReference type="AlphaFoldDB" id="A0A9X2Q3B5"/>
<dbReference type="InterPro" id="IPR012338">
    <property type="entry name" value="Beta-lactam/transpept-like"/>
</dbReference>
<gene>
    <name evidence="3" type="ORF">GGP61_000894</name>
</gene>
<dbReference type="GO" id="GO:0009002">
    <property type="term" value="F:serine-type D-Ala-D-Ala carboxypeptidase activity"/>
    <property type="evidence" value="ECO:0007669"/>
    <property type="project" value="UniProtKB-EC"/>
</dbReference>
<evidence type="ECO:0000313" key="4">
    <source>
        <dbReference type="Proteomes" id="UP001155057"/>
    </source>
</evidence>
<proteinExistence type="inferred from homology"/>
<dbReference type="InterPro" id="IPR000667">
    <property type="entry name" value="Peptidase_S13"/>
</dbReference>
<evidence type="ECO:0000313" key="3">
    <source>
        <dbReference type="EMBL" id="MCS3709299.1"/>
    </source>
</evidence>
<accession>A0A9X2Q3B5</accession>
<keyword evidence="3" id="KW-0121">Carboxypeptidase</keyword>
<dbReference type="GO" id="GO:0006508">
    <property type="term" value="P:proteolysis"/>
    <property type="evidence" value="ECO:0007669"/>
    <property type="project" value="InterPro"/>
</dbReference>
<protein>
    <submittedName>
        <fullName evidence="3">D-alanyl-D-alanine carboxypeptidase/D-alanyl-D-alanine-endopeptidase (Penicillin-binding protein 4)</fullName>
        <ecNumber evidence="3">3.4.16.4</ecNumber>
        <ecNumber evidence="3">3.4.21.-</ecNumber>
    </submittedName>
</protein>
<dbReference type="NCBIfam" id="TIGR00666">
    <property type="entry name" value="PBP4"/>
    <property type="match status" value="1"/>
</dbReference>
<dbReference type="Gene3D" id="3.50.80.20">
    <property type="entry name" value="D-Ala-D-Ala carboxypeptidase C, peptidase S13"/>
    <property type="match status" value="1"/>
</dbReference>
<dbReference type="EC" id="3.4.21.-" evidence="3"/>
<dbReference type="PANTHER" id="PTHR30023:SF0">
    <property type="entry name" value="PENICILLIN-SENSITIVE CARBOXYPEPTIDASE A"/>
    <property type="match status" value="1"/>
</dbReference>
<dbReference type="Proteomes" id="UP001155057">
    <property type="component" value="Unassembled WGS sequence"/>
</dbReference>